<reference evidence="1 2" key="1">
    <citation type="submission" date="2015-01" db="EMBL/GenBank/DDBJ databases">
        <title>Evolution of Trichinella species and genotypes.</title>
        <authorList>
            <person name="Korhonen P.K."/>
            <person name="Edoardo P."/>
            <person name="Giuseppe L.R."/>
            <person name="Gasser R.B."/>
        </authorList>
    </citation>
    <scope>NUCLEOTIDE SEQUENCE [LARGE SCALE GENOMIC DNA]</scope>
    <source>
        <strain evidence="1">ISS1980</strain>
    </source>
</reference>
<evidence type="ECO:0000313" key="1">
    <source>
        <dbReference type="EMBL" id="KRZ79152.1"/>
    </source>
</evidence>
<feature type="non-terminal residue" evidence="1">
    <location>
        <position position="1"/>
    </location>
</feature>
<evidence type="ECO:0000313" key="2">
    <source>
        <dbReference type="Proteomes" id="UP000054843"/>
    </source>
</evidence>
<sequence>LLFGSRCFVSMKAAGMVAHEPVVHGDVSSTTDYCRAKPFDDCCGRHVHLFKNFDAIFRSLGGNVHAKWASAFEGKQHFINGDIRGVHIILCAILYKSVKYHSNCGEFVLQLSL</sequence>
<organism evidence="1 2">
    <name type="scientific">Trichinella papuae</name>
    <dbReference type="NCBI Taxonomy" id="268474"/>
    <lineage>
        <taxon>Eukaryota</taxon>
        <taxon>Metazoa</taxon>
        <taxon>Ecdysozoa</taxon>
        <taxon>Nematoda</taxon>
        <taxon>Enoplea</taxon>
        <taxon>Dorylaimia</taxon>
        <taxon>Trichinellida</taxon>
        <taxon>Trichinellidae</taxon>
        <taxon>Trichinella</taxon>
    </lineage>
</organism>
<keyword evidence="2" id="KW-1185">Reference proteome</keyword>
<accession>A0A0V1N5N6</accession>
<dbReference type="AlphaFoldDB" id="A0A0V1N5N6"/>
<comment type="caution">
    <text evidence="1">The sequence shown here is derived from an EMBL/GenBank/DDBJ whole genome shotgun (WGS) entry which is preliminary data.</text>
</comment>
<name>A0A0V1N5N6_9BILA</name>
<gene>
    <name evidence="1" type="ORF">T10_11147</name>
</gene>
<proteinExistence type="predicted"/>
<protein>
    <submittedName>
        <fullName evidence="1">Uncharacterized protein</fullName>
    </submittedName>
</protein>
<dbReference type="OrthoDB" id="10537420at2759"/>
<dbReference type="EMBL" id="JYDO01000008">
    <property type="protein sequence ID" value="KRZ79152.1"/>
    <property type="molecule type" value="Genomic_DNA"/>
</dbReference>
<dbReference type="Proteomes" id="UP000054843">
    <property type="component" value="Unassembled WGS sequence"/>
</dbReference>